<accession>A0A3M6YJR0</accession>
<comment type="similarity">
    <text evidence="3">Belongs to the INP1 family.</text>
</comment>
<evidence type="ECO:0000313" key="8">
    <source>
        <dbReference type="EMBL" id="RMY03117.1"/>
    </source>
</evidence>
<evidence type="ECO:0000256" key="4">
    <source>
        <dbReference type="ARBA" id="ARBA00021397"/>
    </source>
</evidence>
<evidence type="ECO:0000313" key="10">
    <source>
        <dbReference type="Proteomes" id="UP000282582"/>
    </source>
</evidence>
<feature type="region of interest" description="Disordered" evidence="6">
    <location>
        <begin position="617"/>
        <end position="663"/>
    </location>
</feature>
<feature type="region of interest" description="Disordered" evidence="6">
    <location>
        <begin position="63"/>
        <end position="92"/>
    </location>
</feature>
<proteinExistence type="inferred from homology"/>
<evidence type="ECO:0000256" key="3">
    <source>
        <dbReference type="ARBA" id="ARBA00010707"/>
    </source>
</evidence>
<gene>
    <name evidence="8" type="ORF">D0868_07624</name>
    <name evidence="7" type="ORF">D0869_09708</name>
</gene>
<keyword evidence="5" id="KW-0472">Membrane</keyword>
<evidence type="ECO:0000313" key="9">
    <source>
        <dbReference type="Proteomes" id="UP000281245"/>
    </source>
</evidence>
<dbReference type="EMBL" id="QWIJ01000931">
    <property type="protein sequence ID" value="RMX77662.1"/>
    <property type="molecule type" value="Genomic_DNA"/>
</dbReference>
<comment type="caution">
    <text evidence="8">The sequence shown here is derived from an EMBL/GenBank/DDBJ whole genome shotgun (WGS) entry which is preliminary data.</text>
</comment>
<feature type="compositionally biased region" description="Low complexity" evidence="6">
    <location>
        <begin position="63"/>
        <end position="83"/>
    </location>
</feature>
<comment type="function">
    <text evidence="1">Required for peroxisome inheritance.</text>
</comment>
<feature type="compositionally biased region" description="Acidic residues" evidence="6">
    <location>
        <begin position="275"/>
        <end position="295"/>
    </location>
</feature>
<evidence type="ECO:0000256" key="1">
    <source>
        <dbReference type="ARBA" id="ARBA00003594"/>
    </source>
</evidence>
<dbReference type="AlphaFoldDB" id="A0A3M6YJR0"/>
<feature type="compositionally biased region" description="Basic and acidic residues" evidence="6">
    <location>
        <begin position="445"/>
        <end position="459"/>
    </location>
</feature>
<feature type="compositionally biased region" description="Polar residues" evidence="6">
    <location>
        <begin position="466"/>
        <end position="486"/>
    </location>
</feature>
<evidence type="ECO:0000256" key="6">
    <source>
        <dbReference type="SAM" id="MobiDB-lite"/>
    </source>
</evidence>
<dbReference type="EMBL" id="QWIK01000636">
    <property type="protein sequence ID" value="RMY03117.1"/>
    <property type="molecule type" value="Genomic_DNA"/>
</dbReference>
<feature type="compositionally biased region" description="Basic and acidic residues" evidence="6">
    <location>
        <begin position="641"/>
        <end position="663"/>
    </location>
</feature>
<dbReference type="Pfam" id="PF12634">
    <property type="entry name" value="Inp1"/>
    <property type="match status" value="1"/>
</dbReference>
<feature type="compositionally biased region" description="Polar residues" evidence="6">
    <location>
        <begin position="1"/>
        <end position="10"/>
    </location>
</feature>
<dbReference type="VEuPathDB" id="FungiDB:BTJ68_00823"/>
<feature type="region of interest" description="Disordered" evidence="6">
    <location>
        <begin position="504"/>
        <end position="545"/>
    </location>
</feature>
<feature type="compositionally biased region" description="Basic and acidic residues" evidence="6">
    <location>
        <begin position="242"/>
        <end position="251"/>
    </location>
</feature>
<dbReference type="GO" id="GO:0045033">
    <property type="term" value="P:peroxisome inheritance"/>
    <property type="evidence" value="ECO:0007669"/>
    <property type="project" value="InterPro"/>
</dbReference>
<protein>
    <recommendedName>
        <fullName evidence="4">Inheritance of peroxisomes protein 1</fullName>
    </recommendedName>
</protein>
<dbReference type="InterPro" id="IPR024758">
    <property type="entry name" value="Inp1"/>
</dbReference>
<evidence type="ECO:0000313" key="7">
    <source>
        <dbReference type="EMBL" id="RMX77662.1"/>
    </source>
</evidence>
<evidence type="ECO:0000256" key="2">
    <source>
        <dbReference type="ARBA" id="ARBA00004421"/>
    </source>
</evidence>
<comment type="subcellular location">
    <subcellularLocation>
        <location evidence="2">Peroxisome membrane</location>
        <topology evidence="2">Peripheral membrane protein</topology>
    </subcellularLocation>
</comment>
<evidence type="ECO:0000256" key="5">
    <source>
        <dbReference type="ARBA" id="ARBA00023136"/>
    </source>
</evidence>
<feature type="compositionally biased region" description="Acidic residues" evidence="6">
    <location>
        <begin position="257"/>
        <end position="268"/>
    </location>
</feature>
<name>A0A3M6YJR0_HORWE</name>
<feature type="compositionally biased region" description="Low complexity" evidence="6">
    <location>
        <begin position="505"/>
        <end position="543"/>
    </location>
</feature>
<organism evidence="8 10">
    <name type="scientific">Hortaea werneckii</name>
    <name type="common">Black yeast</name>
    <name type="synonym">Cladosporium werneckii</name>
    <dbReference type="NCBI Taxonomy" id="91943"/>
    <lineage>
        <taxon>Eukaryota</taxon>
        <taxon>Fungi</taxon>
        <taxon>Dikarya</taxon>
        <taxon>Ascomycota</taxon>
        <taxon>Pezizomycotina</taxon>
        <taxon>Dothideomycetes</taxon>
        <taxon>Dothideomycetidae</taxon>
        <taxon>Mycosphaerellales</taxon>
        <taxon>Teratosphaeriaceae</taxon>
        <taxon>Hortaea</taxon>
    </lineage>
</organism>
<feature type="region of interest" description="Disordered" evidence="6">
    <location>
        <begin position="242"/>
        <end position="487"/>
    </location>
</feature>
<dbReference type="Proteomes" id="UP000281245">
    <property type="component" value="Unassembled WGS sequence"/>
</dbReference>
<feature type="compositionally biased region" description="Polar residues" evidence="6">
    <location>
        <begin position="314"/>
        <end position="329"/>
    </location>
</feature>
<reference evidence="9 10" key="1">
    <citation type="journal article" date="2018" name="BMC Genomics">
        <title>Genomic evidence for intraspecific hybridization in a clonal and extremely halotolerant yeast.</title>
        <authorList>
            <person name="Gostincar C."/>
            <person name="Stajich J.E."/>
            <person name="Zupancic J."/>
            <person name="Zalar P."/>
            <person name="Gunde-Cimerman N."/>
        </authorList>
    </citation>
    <scope>NUCLEOTIDE SEQUENCE [LARGE SCALE GENOMIC DNA]</scope>
    <source>
        <strain evidence="8 10">EXF-6654</strain>
        <strain evidence="7 9">EXF-6656</strain>
    </source>
</reference>
<sequence length="663" mass="71513">MSTTAPSTPESAAPRRMATNRSFTVPSKMQMTSRHNAPTAEIGAAEGIETLYVHPNANIIKFSTSGPASRPSSSMGSPRSAGGDSTGGTIPWKNATERAMASGPMEIYRVPGSVSFLHSGSLLHAIMPRSQCWCVDGVSKFAFRVLPDTYYRIELPGETPEDLEKVEELKLVLAKVLFYERSACPFARGFHVEVKEDEALKQPKGLGRQKSQGRAKRWTLQGEYSWKPEDWEERQRMRVERDRERQREAQERQQASESDESGGGEETQEGVQGEESQEGAQIEEAEAKEEDDDVPDLQTSNTPNRPSFIAAWRSLTSPAQLDSHCSPTPGQIRIPKGFDEDAEGDGPPEVLGGVNQGRVRTWQNVPTSMPPSPPDSSAGAESGDTAGVAEARRQDITGGAEQDSSSDETVEAEKEDASLLDVPQLDAPSIAQPITEDPELSRPPTFEDGRFDDQSKAIPEEAVTDIQANSPPTTDSAPPEPTSQSEDPFAAIQARILARRSIGGNASLRPSPRLSSSPTSSSNANTTSRRSTFDTSTSTTTTRYDGGKQQALTSALVKKAATVFLGPPVELAVIMLRIAARISGRAFGSSFIIASPAGSKHVPGSFNLESIDADELDDEDGTVGDWAEDDFGVPLQSPVRLAHEQSHGSRSRERKGGDDEGVH</sequence>
<feature type="compositionally biased region" description="Acidic residues" evidence="6">
    <location>
        <begin position="617"/>
        <end position="631"/>
    </location>
</feature>
<feature type="compositionally biased region" description="Polar residues" evidence="6">
    <location>
        <begin position="19"/>
        <end position="36"/>
    </location>
</feature>
<dbReference type="OrthoDB" id="4097008at2759"/>
<dbReference type="Proteomes" id="UP000282582">
    <property type="component" value="Unassembled WGS sequence"/>
</dbReference>
<dbReference type="GO" id="GO:0005780">
    <property type="term" value="C:extrinsic component of intraperoxisomal membrane"/>
    <property type="evidence" value="ECO:0007669"/>
    <property type="project" value="InterPro"/>
</dbReference>
<feature type="region of interest" description="Disordered" evidence="6">
    <location>
        <begin position="1"/>
        <end position="37"/>
    </location>
</feature>